<reference evidence="2" key="1">
    <citation type="journal article" date="2020" name="mSystems">
        <title>Genome- and Community-Level Interaction Insights into Carbon Utilization and Element Cycling Functions of Hydrothermarchaeota in Hydrothermal Sediment.</title>
        <authorList>
            <person name="Zhou Z."/>
            <person name="Liu Y."/>
            <person name="Xu W."/>
            <person name="Pan J."/>
            <person name="Luo Z.H."/>
            <person name="Li M."/>
        </authorList>
    </citation>
    <scope>NUCLEOTIDE SEQUENCE [LARGE SCALE GENOMIC DNA]</scope>
    <source>
        <strain evidence="2">SpSt-339</strain>
    </source>
</reference>
<protein>
    <submittedName>
        <fullName evidence="2">Uncharacterized protein</fullName>
    </submittedName>
</protein>
<feature type="region of interest" description="Disordered" evidence="1">
    <location>
        <begin position="346"/>
        <end position="369"/>
    </location>
</feature>
<evidence type="ECO:0000256" key="1">
    <source>
        <dbReference type="SAM" id="MobiDB-lite"/>
    </source>
</evidence>
<feature type="compositionally biased region" description="Polar residues" evidence="1">
    <location>
        <begin position="347"/>
        <end position="361"/>
    </location>
</feature>
<accession>A0A7C2NXJ3</accession>
<dbReference type="Pfam" id="PF19777">
    <property type="entry name" value="DUF6263"/>
    <property type="match status" value="1"/>
</dbReference>
<gene>
    <name evidence="2" type="ORF">ENQ76_09625</name>
</gene>
<name>A0A7C2NXJ3_9PLAN</name>
<feature type="region of interest" description="Disordered" evidence="1">
    <location>
        <begin position="35"/>
        <end position="58"/>
    </location>
</feature>
<evidence type="ECO:0000313" key="2">
    <source>
        <dbReference type="EMBL" id="HEN15711.1"/>
    </source>
</evidence>
<dbReference type="PROSITE" id="PS51257">
    <property type="entry name" value="PROKAR_LIPOPROTEIN"/>
    <property type="match status" value="1"/>
</dbReference>
<sequence>MDHRGVWHLFVAATIAGSLAGCDYLPFNKTAQTDLDDEFGDLEDPESSTSEDFDESDQSVPDLALKLQIGQRFPLIKTVEQRVTQVLPAGLSVGHSRLDLHLSLIVEEVRANQRRFGVRYHRVRYQQDLGGHTVEYNSDQPPLTIAPEALPYAALKDNGFSFWLGADNQVLELVGFGDFLNRCVQHVPADQRSFVMQQLQAMRTEDGLANFVDDSIGLLPGAAAAKASNGLRIGSSWDLPARAGAAGAGSPGSMRCLLKDLTEKTAEISLAGSIGPSTYVDDLRRVTLTVRSGQCTGICTVDRTTGMPTRSRVERTLDMTAQLPDGTEIPQRKEVVTTVMAFLEQGPSRQTTGSPAVNGQLSVARASGN</sequence>
<comment type="caution">
    <text evidence="2">The sequence shown here is derived from an EMBL/GenBank/DDBJ whole genome shotgun (WGS) entry which is preliminary data.</text>
</comment>
<feature type="compositionally biased region" description="Acidic residues" evidence="1">
    <location>
        <begin position="35"/>
        <end position="57"/>
    </location>
</feature>
<proteinExistence type="predicted"/>
<dbReference type="InterPro" id="IPR046230">
    <property type="entry name" value="DUF6263"/>
</dbReference>
<organism evidence="2">
    <name type="scientific">Schlesneria paludicola</name>
    <dbReference type="NCBI Taxonomy" id="360056"/>
    <lineage>
        <taxon>Bacteria</taxon>
        <taxon>Pseudomonadati</taxon>
        <taxon>Planctomycetota</taxon>
        <taxon>Planctomycetia</taxon>
        <taxon>Planctomycetales</taxon>
        <taxon>Planctomycetaceae</taxon>
        <taxon>Schlesneria</taxon>
    </lineage>
</organism>
<dbReference type="AlphaFoldDB" id="A0A7C2NXJ3"/>
<dbReference type="EMBL" id="DSOK01000271">
    <property type="protein sequence ID" value="HEN15711.1"/>
    <property type="molecule type" value="Genomic_DNA"/>
</dbReference>